<keyword evidence="4" id="KW-1185">Reference proteome</keyword>
<dbReference type="Pfam" id="PF00144">
    <property type="entry name" value="Beta-lactamase"/>
    <property type="match status" value="1"/>
</dbReference>
<dbReference type="InterPro" id="IPR050789">
    <property type="entry name" value="Diverse_Enzym_Activities"/>
</dbReference>
<dbReference type="PANTHER" id="PTHR43283">
    <property type="entry name" value="BETA-LACTAMASE-RELATED"/>
    <property type="match status" value="1"/>
</dbReference>
<dbReference type="PANTHER" id="PTHR43283:SF3">
    <property type="entry name" value="BETA-LACTAMASE FAMILY PROTEIN (AFU_ORTHOLOGUE AFUA_5G07500)"/>
    <property type="match status" value="1"/>
</dbReference>
<dbReference type="GO" id="GO:0016787">
    <property type="term" value="F:hydrolase activity"/>
    <property type="evidence" value="ECO:0007669"/>
    <property type="project" value="UniProtKB-KW"/>
</dbReference>
<evidence type="ECO:0000256" key="1">
    <source>
        <dbReference type="SAM" id="SignalP"/>
    </source>
</evidence>
<proteinExistence type="predicted"/>
<dbReference type="EMBL" id="JBHUOM010000001">
    <property type="protein sequence ID" value="MFD2932996.1"/>
    <property type="molecule type" value="Genomic_DNA"/>
</dbReference>
<keyword evidence="1" id="KW-0732">Signal</keyword>
<dbReference type="Gene3D" id="3.40.710.10">
    <property type="entry name" value="DD-peptidase/beta-lactamase superfamily"/>
    <property type="match status" value="1"/>
</dbReference>
<accession>A0ABW6ACF3</accession>
<organism evidence="3 4">
    <name type="scientific">Spirosoma flavum</name>
    <dbReference type="NCBI Taxonomy" id="2048557"/>
    <lineage>
        <taxon>Bacteria</taxon>
        <taxon>Pseudomonadati</taxon>
        <taxon>Bacteroidota</taxon>
        <taxon>Cytophagia</taxon>
        <taxon>Cytophagales</taxon>
        <taxon>Cytophagaceae</taxon>
        <taxon>Spirosoma</taxon>
    </lineage>
</organism>
<protein>
    <submittedName>
        <fullName evidence="3">Serine hydrolase domain-containing protein</fullName>
        <ecNumber evidence="3">3.-.-.-</ecNumber>
    </submittedName>
</protein>
<keyword evidence="3" id="KW-0378">Hydrolase</keyword>
<feature type="domain" description="Beta-lactamase-related" evidence="2">
    <location>
        <begin position="53"/>
        <end position="415"/>
    </location>
</feature>
<dbReference type="EC" id="3.-.-.-" evidence="3"/>
<evidence type="ECO:0000259" key="2">
    <source>
        <dbReference type="Pfam" id="PF00144"/>
    </source>
</evidence>
<name>A0ABW6ACF3_9BACT</name>
<comment type="caution">
    <text evidence="3">The sequence shown here is derived from an EMBL/GenBank/DDBJ whole genome shotgun (WGS) entry which is preliminary data.</text>
</comment>
<dbReference type="RefSeq" id="WP_381497178.1">
    <property type="nucleotide sequence ID" value="NZ_JBHUOM010000001.1"/>
</dbReference>
<dbReference type="InterPro" id="IPR012338">
    <property type="entry name" value="Beta-lactam/transpept-like"/>
</dbReference>
<evidence type="ECO:0000313" key="3">
    <source>
        <dbReference type="EMBL" id="MFD2932996.1"/>
    </source>
</evidence>
<dbReference type="SUPFAM" id="SSF56601">
    <property type="entry name" value="beta-lactamase/transpeptidase-like"/>
    <property type="match status" value="1"/>
</dbReference>
<reference evidence="4" key="1">
    <citation type="journal article" date="2019" name="Int. J. Syst. Evol. Microbiol.">
        <title>The Global Catalogue of Microorganisms (GCM) 10K type strain sequencing project: providing services to taxonomists for standard genome sequencing and annotation.</title>
        <authorList>
            <consortium name="The Broad Institute Genomics Platform"/>
            <consortium name="The Broad Institute Genome Sequencing Center for Infectious Disease"/>
            <person name="Wu L."/>
            <person name="Ma J."/>
        </authorList>
    </citation>
    <scope>NUCLEOTIDE SEQUENCE [LARGE SCALE GENOMIC DNA]</scope>
    <source>
        <strain evidence="4">KCTC 52490</strain>
    </source>
</reference>
<evidence type="ECO:0000313" key="4">
    <source>
        <dbReference type="Proteomes" id="UP001597512"/>
    </source>
</evidence>
<feature type="signal peptide" evidence="1">
    <location>
        <begin position="1"/>
        <end position="23"/>
    </location>
</feature>
<sequence>MNFPISLVRAIVLLGFIASSLYAQTGTKQSPPLLAAAAPETVGFYPERLNRIDGVIQSYIDKKAFPGVAAIVVRNGKIVYYKAFGSADLETNKPLAKDAIFRIASMTKAITSLAVMMLHEEGKIMLDDPISKYIPEFTKPVVLDKFNSKDSTYTTIPAKREITIRHLLSHMSGLNYNVIASDAQMRAIYTKAGIIDAFTTQNIKIGDVVKKLAKLPLNHQPGEKWTYGLSIDVLGYLVEVVSGTPLDQFFQKHIFEPLGMKDTYFYLPDAKKDRLVALYSEDKNKNLVKTATLGSLPTDPDFPIVGAKAYFSGGGGLSSTAYDYAVFLQMLLNDGVYNGKRFLSRKSVDLFTNANQTGTLFPDPNGYFSLGFSVVNEKGHAQDLSSIGTFSWGGAFSTDYFADPKEKICAVIMKQMWGTTYGSELDKKFNLMIYQALDN</sequence>
<feature type="chain" id="PRO_5046519828" evidence="1">
    <location>
        <begin position="24"/>
        <end position="439"/>
    </location>
</feature>
<dbReference type="Proteomes" id="UP001597512">
    <property type="component" value="Unassembled WGS sequence"/>
</dbReference>
<dbReference type="InterPro" id="IPR001466">
    <property type="entry name" value="Beta-lactam-related"/>
</dbReference>
<gene>
    <name evidence="3" type="ORF">ACFS25_04340</name>
</gene>